<organism evidence="2 3">
    <name type="scientific">Fictibacillus marinisediminis</name>
    <dbReference type="NCBI Taxonomy" id="2878389"/>
    <lineage>
        <taxon>Bacteria</taxon>
        <taxon>Bacillati</taxon>
        <taxon>Bacillota</taxon>
        <taxon>Bacilli</taxon>
        <taxon>Bacillales</taxon>
        <taxon>Fictibacillaceae</taxon>
        <taxon>Fictibacillus</taxon>
    </lineage>
</organism>
<evidence type="ECO:0000313" key="3">
    <source>
        <dbReference type="Proteomes" id="UP001139011"/>
    </source>
</evidence>
<comment type="caution">
    <text evidence="2">The sequence shown here is derived from an EMBL/GenBank/DDBJ whole genome shotgun (WGS) entry which is preliminary data.</text>
</comment>
<dbReference type="InterPro" id="IPR025877">
    <property type="entry name" value="MobA-like_NTP_Trfase"/>
</dbReference>
<dbReference type="RefSeq" id="WP_269431903.1">
    <property type="nucleotide sequence ID" value="NZ_JAIWJX010000002.1"/>
</dbReference>
<dbReference type="Proteomes" id="UP001139011">
    <property type="component" value="Unassembled WGS sequence"/>
</dbReference>
<name>A0A9X2BCW4_9BACL</name>
<dbReference type="CDD" id="cd04182">
    <property type="entry name" value="GT_2_like_f"/>
    <property type="match status" value="1"/>
</dbReference>
<evidence type="ECO:0000259" key="1">
    <source>
        <dbReference type="Pfam" id="PF12804"/>
    </source>
</evidence>
<accession>A0A9X2BCW4</accession>
<dbReference type="Gene3D" id="3.90.550.10">
    <property type="entry name" value="Spore Coat Polysaccharide Biosynthesis Protein SpsA, Chain A"/>
    <property type="match status" value="1"/>
</dbReference>
<dbReference type="EMBL" id="JAIWJX010000002">
    <property type="protein sequence ID" value="MCK6257319.1"/>
    <property type="molecule type" value="Genomic_DNA"/>
</dbReference>
<protein>
    <submittedName>
        <fullName evidence="2">Nucleotidyltransferase family protein</fullName>
    </submittedName>
</protein>
<keyword evidence="3" id="KW-1185">Reference proteome</keyword>
<reference evidence="2" key="1">
    <citation type="submission" date="2021-09" db="EMBL/GenBank/DDBJ databases">
        <title>Genome analysis of Fictibacillus sp. KIGAM418 isolated from marine sediment.</title>
        <authorList>
            <person name="Seo M.-J."/>
            <person name="Cho E.-S."/>
            <person name="Hwang C.Y."/>
        </authorList>
    </citation>
    <scope>NUCLEOTIDE SEQUENCE</scope>
    <source>
        <strain evidence="2">KIGAM418</strain>
    </source>
</reference>
<dbReference type="SUPFAM" id="SSF53448">
    <property type="entry name" value="Nucleotide-diphospho-sugar transferases"/>
    <property type="match status" value="1"/>
</dbReference>
<dbReference type="Pfam" id="PF12804">
    <property type="entry name" value="NTP_transf_3"/>
    <property type="match status" value="1"/>
</dbReference>
<dbReference type="InterPro" id="IPR029044">
    <property type="entry name" value="Nucleotide-diphossugar_trans"/>
</dbReference>
<dbReference type="PANTHER" id="PTHR43777">
    <property type="entry name" value="MOLYBDENUM COFACTOR CYTIDYLYLTRANSFERASE"/>
    <property type="match status" value="1"/>
</dbReference>
<feature type="domain" description="MobA-like NTP transferase" evidence="1">
    <location>
        <begin position="3"/>
        <end position="161"/>
    </location>
</feature>
<dbReference type="PANTHER" id="PTHR43777:SF1">
    <property type="entry name" value="MOLYBDENUM COFACTOR CYTIDYLYLTRANSFERASE"/>
    <property type="match status" value="1"/>
</dbReference>
<evidence type="ECO:0000313" key="2">
    <source>
        <dbReference type="EMBL" id="MCK6257319.1"/>
    </source>
</evidence>
<gene>
    <name evidence="2" type="ORF">LCY76_12000</name>
</gene>
<dbReference type="AlphaFoldDB" id="A0A9X2BCW4"/>
<sequence length="191" mass="21540">MGAGKSERMGTPKMMLRYQEKTLIRHVIDAALDSDVDDVVVVINPEVEGLLAEATVAGVNKIFLNNHSNKGLSSSVKSGLYVLPAEVEAAIFLLGDQPLISSREINLLLEEFHADHEHFIYQSSYIGKRGHPVLFHRRMFNRLLEIKGDKGGRDLVKKYTDQVKIIEMGKNYPFDIDTIADYKKLLRKEVS</sequence>
<proteinExistence type="predicted"/>
<dbReference type="GO" id="GO:0016779">
    <property type="term" value="F:nucleotidyltransferase activity"/>
    <property type="evidence" value="ECO:0007669"/>
    <property type="project" value="UniProtKB-ARBA"/>
</dbReference>